<organism evidence="1 2">
    <name type="scientific">Chitiniphilus purpureus</name>
    <dbReference type="NCBI Taxonomy" id="2981137"/>
    <lineage>
        <taxon>Bacteria</taxon>
        <taxon>Pseudomonadati</taxon>
        <taxon>Pseudomonadota</taxon>
        <taxon>Betaproteobacteria</taxon>
        <taxon>Neisseriales</taxon>
        <taxon>Chitinibacteraceae</taxon>
        <taxon>Chitiniphilus</taxon>
    </lineage>
</organism>
<protein>
    <submittedName>
        <fullName evidence="1">Uncharacterized protein</fullName>
    </submittedName>
</protein>
<proteinExistence type="predicted"/>
<sequence length="168" mass="18460">MLDVVFRKTDQGSEEVRTRGHGLSPKLRQLLIMIDGKTAVGQLPLQLPQKELVHRLMELEWDGFIERIGGVAAGSNATAPSAPAPAAFTVERNAISAAQAARVRTILYMSNQNQLAGALDDLLLQLEGVVDKKVLEAGITRWQQLMHQRGHDAIMQTYLAQIRAALKD</sequence>
<evidence type="ECO:0000313" key="1">
    <source>
        <dbReference type="EMBL" id="UXY15594.1"/>
    </source>
</evidence>
<accession>A0ABY6DMJ5</accession>
<evidence type="ECO:0000313" key="2">
    <source>
        <dbReference type="Proteomes" id="UP001061302"/>
    </source>
</evidence>
<dbReference type="Proteomes" id="UP001061302">
    <property type="component" value="Chromosome"/>
</dbReference>
<reference evidence="1" key="1">
    <citation type="submission" date="2022-10" db="EMBL/GenBank/DDBJ databases">
        <title>Chitiniphilus purpureus sp. nov., a novel chitin-degrading bacterium isolated from crawfish pond sediment.</title>
        <authorList>
            <person name="Li K."/>
        </authorList>
    </citation>
    <scope>NUCLEOTIDE SEQUENCE</scope>
    <source>
        <strain evidence="1">CD1</strain>
    </source>
</reference>
<name>A0ABY6DMJ5_9NEIS</name>
<gene>
    <name evidence="1" type="ORF">N8I74_00845</name>
</gene>
<dbReference type="EMBL" id="CP106753">
    <property type="protein sequence ID" value="UXY15594.1"/>
    <property type="molecule type" value="Genomic_DNA"/>
</dbReference>
<keyword evidence="2" id="KW-1185">Reference proteome</keyword>
<dbReference type="RefSeq" id="WP_263125011.1">
    <property type="nucleotide sequence ID" value="NZ_CP106753.1"/>
</dbReference>